<protein>
    <submittedName>
        <fullName evidence="1">Uncharacterized protein</fullName>
    </submittedName>
</protein>
<reference evidence="1" key="1">
    <citation type="submission" date="2014-11" db="EMBL/GenBank/DDBJ databases">
        <authorList>
            <person name="Amaro Gonzalez C."/>
        </authorList>
    </citation>
    <scope>NUCLEOTIDE SEQUENCE</scope>
</reference>
<dbReference type="EMBL" id="GBXM01021885">
    <property type="protein sequence ID" value="JAH86692.1"/>
    <property type="molecule type" value="Transcribed_RNA"/>
</dbReference>
<evidence type="ECO:0000313" key="1">
    <source>
        <dbReference type="EMBL" id="JAH86692.1"/>
    </source>
</evidence>
<reference evidence="1" key="2">
    <citation type="journal article" date="2015" name="Fish Shellfish Immunol.">
        <title>Early steps in the European eel (Anguilla anguilla)-Vibrio vulnificus interaction in the gills: Role of the RtxA13 toxin.</title>
        <authorList>
            <person name="Callol A."/>
            <person name="Pajuelo D."/>
            <person name="Ebbesson L."/>
            <person name="Teles M."/>
            <person name="MacKenzie S."/>
            <person name="Amaro C."/>
        </authorList>
    </citation>
    <scope>NUCLEOTIDE SEQUENCE</scope>
</reference>
<accession>A0A0E9W8J9</accession>
<organism evidence="1">
    <name type="scientific">Anguilla anguilla</name>
    <name type="common">European freshwater eel</name>
    <name type="synonym">Muraena anguilla</name>
    <dbReference type="NCBI Taxonomy" id="7936"/>
    <lineage>
        <taxon>Eukaryota</taxon>
        <taxon>Metazoa</taxon>
        <taxon>Chordata</taxon>
        <taxon>Craniata</taxon>
        <taxon>Vertebrata</taxon>
        <taxon>Euteleostomi</taxon>
        <taxon>Actinopterygii</taxon>
        <taxon>Neopterygii</taxon>
        <taxon>Teleostei</taxon>
        <taxon>Anguilliformes</taxon>
        <taxon>Anguillidae</taxon>
        <taxon>Anguilla</taxon>
    </lineage>
</organism>
<dbReference type="AlphaFoldDB" id="A0A0E9W8J9"/>
<sequence length="30" mass="3286">MPPRPVAPGSNTCVQQLQRYTACIYLASGY</sequence>
<proteinExistence type="predicted"/>
<name>A0A0E9W8J9_ANGAN</name>